<keyword evidence="1" id="KW-0812">Transmembrane</keyword>
<dbReference type="Proteomes" id="UP000238493">
    <property type="component" value="Unassembled WGS sequence"/>
</dbReference>
<dbReference type="Gene3D" id="1.10.530.10">
    <property type="match status" value="1"/>
</dbReference>
<evidence type="ECO:0000256" key="1">
    <source>
        <dbReference type="SAM" id="Phobius"/>
    </source>
</evidence>
<dbReference type="RefSeq" id="WP_104756941.1">
    <property type="nucleotide sequence ID" value="NZ_PTRC01000033.1"/>
</dbReference>
<accession>A0A2S7IW53</accession>
<evidence type="ECO:0008006" key="4">
    <source>
        <dbReference type="Google" id="ProtNLM"/>
    </source>
</evidence>
<gene>
    <name evidence="2" type="ORF">C3731_17735</name>
</gene>
<dbReference type="OrthoDB" id="5395100at2"/>
<dbReference type="SUPFAM" id="SSF53955">
    <property type="entry name" value="Lysozyme-like"/>
    <property type="match status" value="1"/>
</dbReference>
<evidence type="ECO:0000313" key="3">
    <source>
        <dbReference type="Proteomes" id="UP000238493"/>
    </source>
</evidence>
<dbReference type="InterPro" id="IPR023346">
    <property type="entry name" value="Lysozyme-like_dom_sf"/>
</dbReference>
<keyword evidence="1" id="KW-0472">Membrane</keyword>
<feature type="transmembrane region" description="Helical" evidence="1">
    <location>
        <begin position="216"/>
        <end position="237"/>
    </location>
</feature>
<evidence type="ECO:0000313" key="2">
    <source>
        <dbReference type="EMBL" id="PQA72235.1"/>
    </source>
</evidence>
<comment type="caution">
    <text evidence="2">The sequence shown here is derived from an EMBL/GenBank/DDBJ whole genome shotgun (WGS) entry which is preliminary data.</text>
</comment>
<dbReference type="EMBL" id="PTRC01000033">
    <property type="protein sequence ID" value="PQA72235.1"/>
    <property type="molecule type" value="Genomic_DNA"/>
</dbReference>
<dbReference type="AlphaFoldDB" id="A0A2S7IW53"/>
<name>A0A2S7IW53_9HYPH</name>
<proteinExistence type="predicted"/>
<sequence length="277" mass="30280">MAKGTFAKAMPHVSTPDLYYVYRPLLDLIGFTEGTDKGDGYNETLGYGAYTGGDVILVKMSLKEIDDLQGKMLAHPKNKLNSSALGRYQIVRTTLRTIKRTLQLSNNLLFNEALQDRCACYLLGVRGIDKYLSGRLKEDTLINNLAQEWASLPTTKDVGYYGGQRAAVKSARVREVLAEVRKRHDQAQPKEIVAVEVDKPVVPPTVEKEVKKKFSLAGWIGSILSGGGIGALGLSGFGWRELLVMGGLAIVVLLGGLALRGWIVKAIKDIKSELETS</sequence>
<keyword evidence="1" id="KW-1133">Transmembrane helix</keyword>
<keyword evidence="3" id="KW-1185">Reference proteome</keyword>
<reference evidence="2 3" key="1">
    <citation type="submission" date="2018-02" db="EMBL/GenBank/DDBJ databases">
        <title>Draft genome sequence of Ochrobactrum oryzae found in Brazil.</title>
        <authorList>
            <person name="Cerdeira L."/>
            <person name="Andrade F."/>
            <person name="Zacariotto T."/>
            <person name="Barbosa B."/>
            <person name="Santos S."/>
            <person name="Cassetari V."/>
            <person name="Lincopan N."/>
        </authorList>
    </citation>
    <scope>NUCLEOTIDE SEQUENCE [LARGE SCALE GENOMIC DNA]</scope>
    <source>
        <strain evidence="2 3">OA447</strain>
    </source>
</reference>
<feature type="transmembrane region" description="Helical" evidence="1">
    <location>
        <begin position="243"/>
        <end position="263"/>
    </location>
</feature>
<organism evidence="2 3">
    <name type="scientific">Brucella oryzae</name>
    <dbReference type="NCBI Taxonomy" id="335286"/>
    <lineage>
        <taxon>Bacteria</taxon>
        <taxon>Pseudomonadati</taxon>
        <taxon>Pseudomonadota</taxon>
        <taxon>Alphaproteobacteria</taxon>
        <taxon>Hyphomicrobiales</taxon>
        <taxon>Brucellaceae</taxon>
        <taxon>Brucella/Ochrobactrum group</taxon>
        <taxon>Brucella</taxon>
    </lineage>
</organism>
<protein>
    <recommendedName>
        <fullName evidence="4">Glycoside hydrolase family 104 protein</fullName>
    </recommendedName>
</protein>